<comment type="caution">
    <text evidence="1">The sequence shown here is derived from an EMBL/GenBank/DDBJ whole genome shotgun (WGS) entry which is preliminary data.</text>
</comment>
<proteinExistence type="predicted"/>
<dbReference type="AlphaFoldDB" id="D6TIX1"/>
<reference evidence="1 2" key="1">
    <citation type="journal article" date="2011" name="Stand. Genomic Sci.">
        <title>Non-contiguous finished genome sequence and contextual data of the filamentous soil bacterium Ktedonobacter racemifer type strain (SOSP1-21).</title>
        <authorList>
            <person name="Chang Y.J."/>
            <person name="Land M."/>
            <person name="Hauser L."/>
            <person name="Chertkov O."/>
            <person name="Del Rio T.G."/>
            <person name="Nolan M."/>
            <person name="Copeland A."/>
            <person name="Tice H."/>
            <person name="Cheng J.F."/>
            <person name="Lucas S."/>
            <person name="Han C."/>
            <person name="Goodwin L."/>
            <person name="Pitluck S."/>
            <person name="Ivanova N."/>
            <person name="Ovchinikova G."/>
            <person name="Pati A."/>
            <person name="Chen A."/>
            <person name="Palaniappan K."/>
            <person name="Mavromatis K."/>
            <person name="Liolios K."/>
            <person name="Brettin T."/>
            <person name="Fiebig A."/>
            <person name="Rohde M."/>
            <person name="Abt B."/>
            <person name="Goker M."/>
            <person name="Detter J.C."/>
            <person name="Woyke T."/>
            <person name="Bristow J."/>
            <person name="Eisen J.A."/>
            <person name="Markowitz V."/>
            <person name="Hugenholtz P."/>
            <person name="Kyrpides N.C."/>
            <person name="Klenk H.P."/>
            <person name="Lapidus A."/>
        </authorList>
    </citation>
    <scope>NUCLEOTIDE SEQUENCE [LARGE SCALE GENOMIC DNA]</scope>
    <source>
        <strain evidence="2">DSM 44963</strain>
    </source>
</reference>
<accession>D6TIX1</accession>
<keyword evidence="2" id="KW-1185">Reference proteome</keyword>
<evidence type="ECO:0000313" key="2">
    <source>
        <dbReference type="Proteomes" id="UP000004508"/>
    </source>
</evidence>
<dbReference type="InParanoid" id="D6TIX1"/>
<protein>
    <submittedName>
        <fullName evidence="1">Uncharacterized protein</fullName>
    </submittedName>
</protein>
<name>D6TIX1_KTERA</name>
<evidence type="ECO:0000313" key="1">
    <source>
        <dbReference type="EMBL" id="EFH89378.1"/>
    </source>
</evidence>
<gene>
    <name evidence="1" type="ORF">Krac_10930</name>
</gene>
<dbReference type="Proteomes" id="UP000004508">
    <property type="component" value="Unassembled WGS sequence"/>
</dbReference>
<organism evidence="1 2">
    <name type="scientific">Ktedonobacter racemifer DSM 44963</name>
    <dbReference type="NCBI Taxonomy" id="485913"/>
    <lineage>
        <taxon>Bacteria</taxon>
        <taxon>Bacillati</taxon>
        <taxon>Chloroflexota</taxon>
        <taxon>Ktedonobacteria</taxon>
        <taxon>Ktedonobacterales</taxon>
        <taxon>Ktedonobacteraceae</taxon>
        <taxon>Ktedonobacter</taxon>
    </lineage>
</organism>
<sequence>MYRHIIHHFPKRKEICCSKITKKPFKKPNVAFLNSERPTSTRTSAHALPWSNAKKNVTNTYRFLICFHFSHAIICFHHRTFDERCFIFARHEFIQCSGHNVIILKTYIHIWRFFPETWQKVCHHSDGLCVMKGEAALVPARLIDNNQEEVPLVYV</sequence>
<dbReference type="EMBL" id="ADVG01000001">
    <property type="protein sequence ID" value="EFH89378.1"/>
    <property type="molecule type" value="Genomic_DNA"/>
</dbReference>
<dbReference type="STRING" id="485913.Krac_10930"/>